<keyword evidence="2" id="KW-0812">Transmembrane</keyword>
<dbReference type="FunCoup" id="B4MNT2">
    <property type="interactions" value="11"/>
</dbReference>
<reference evidence="4 5" key="1">
    <citation type="journal article" date="2007" name="Nature">
        <title>Evolution of genes and genomes on the Drosophila phylogeny.</title>
        <authorList>
            <consortium name="Drosophila 12 Genomes Consortium"/>
            <person name="Clark A.G."/>
            <person name="Eisen M.B."/>
            <person name="Smith D.R."/>
            <person name="Bergman C.M."/>
            <person name="Oliver B."/>
            <person name="Markow T.A."/>
            <person name="Kaufman T.C."/>
            <person name="Kellis M."/>
            <person name="Gelbart W."/>
            <person name="Iyer V.N."/>
            <person name="Pollard D.A."/>
            <person name="Sackton T.B."/>
            <person name="Larracuente A.M."/>
            <person name="Singh N.D."/>
            <person name="Abad J.P."/>
            <person name="Abt D.N."/>
            <person name="Adryan B."/>
            <person name="Aguade M."/>
            <person name="Akashi H."/>
            <person name="Anderson W.W."/>
            <person name="Aquadro C.F."/>
            <person name="Ardell D.H."/>
            <person name="Arguello R."/>
            <person name="Artieri C.G."/>
            <person name="Barbash D.A."/>
            <person name="Barker D."/>
            <person name="Barsanti P."/>
            <person name="Batterham P."/>
            <person name="Batzoglou S."/>
            <person name="Begun D."/>
            <person name="Bhutkar A."/>
            <person name="Blanco E."/>
            <person name="Bosak S.A."/>
            <person name="Bradley R.K."/>
            <person name="Brand A.D."/>
            <person name="Brent M.R."/>
            <person name="Brooks A.N."/>
            <person name="Brown R.H."/>
            <person name="Butlin R.K."/>
            <person name="Caggese C."/>
            <person name="Calvi B.R."/>
            <person name="Bernardo de Carvalho A."/>
            <person name="Caspi A."/>
            <person name="Castrezana S."/>
            <person name="Celniker S.E."/>
            <person name="Chang J.L."/>
            <person name="Chapple C."/>
            <person name="Chatterji S."/>
            <person name="Chinwalla A."/>
            <person name="Civetta A."/>
            <person name="Clifton S.W."/>
            <person name="Comeron J.M."/>
            <person name="Costello J.C."/>
            <person name="Coyne J.A."/>
            <person name="Daub J."/>
            <person name="David R.G."/>
            <person name="Delcher A.L."/>
            <person name="Delehaunty K."/>
            <person name="Do C.B."/>
            <person name="Ebling H."/>
            <person name="Edwards K."/>
            <person name="Eickbush T."/>
            <person name="Evans J.D."/>
            <person name="Filipski A."/>
            <person name="Findeiss S."/>
            <person name="Freyhult E."/>
            <person name="Fulton L."/>
            <person name="Fulton R."/>
            <person name="Garcia A.C."/>
            <person name="Gardiner A."/>
            <person name="Garfield D.A."/>
            <person name="Garvin B.E."/>
            <person name="Gibson G."/>
            <person name="Gilbert D."/>
            <person name="Gnerre S."/>
            <person name="Godfrey J."/>
            <person name="Good R."/>
            <person name="Gotea V."/>
            <person name="Gravely B."/>
            <person name="Greenberg A.J."/>
            <person name="Griffiths-Jones S."/>
            <person name="Gross S."/>
            <person name="Guigo R."/>
            <person name="Gustafson E.A."/>
            <person name="Haerty W."/>
            <person name="Hahn M.W."/>
            <person name="Halligan D.L."/>
            <person name="Halpern A.L."/>
            <person name="Halter G.M."/>
            <person name="Han M.V."/>
            <person name="Heger A."/>
            <person name="Hillier L."/>
            <person name="Hinrichs A.S."/>
            <person name="Holmes I."/>
            <person name="Hoskins R.A."/>
            <person name="Hubisz M.J."/>
            <person name="Hultmark D."/>
            <person name="Huntley M.A."/>
            <person name="Jaffe D.B."/>
            <person name="Jagadeeshan S."/>
            <person name="Jeck W.R."/>
            <person name="Johnson J."/>
            <person name="Jones C.D."/>
            <person name="Jordan W.C."/>
            <person name="Karpen G.H."/>
            <person name="Kataoka E."/>
            <person name="Keightley P.D."/>
            <person name="Kheradpour P."/>
            <person name="Kirkness E.F."/>
            <person name="Koerich L.B."/>
            <person name="Kristiansen K."/>
            <person name="Kudrna D."/>
            <person name="Kulathinal R.J."/>
            <person name="Kumar S."/>
            <person name="Kwok R."/>
            <person name="Lander E."/>
            <person name="Langley C.H."/>
            <person name="Lapoint R."/>
            <person name="Lazzaro B.P."/>
            <person name="Lee S.J."/>
            <person name="Levesque L."/>
            <person name="Li R."/>
            <person name="Lin C.F."/>
            <person name="Lin M.F."/>
            <person name="Lindblad-Toh K."/>
            <person name="Llopart A."/>
            <person name="Long M."/>
            <person name="Low L."/>
            <person name="Lozovsky E."/>
            <person name="Lu J."/>
            <person name="Luo M."/>
            <person name="Machado C.A."/>
            <person name="Makalowski W."/>
            <person name="Marzo M."/>
            <person name="Matsuda M."/>
            <person name="Matzkin L."/>
            <person name="McAllister B."/>
            <person name="McBride C.S."/>
            <person name="McKernan B."/>
            <person name="McKernan K."/>
            <person name="Mendez-Lago M."/>
            <person name="Minx P."/>
            <person name="Mollenhauer M.U."/>
            <person name="Montooth K."/>
            <person name="Mount S.M."/>
            <person name="Mu X."/>
            <person name="Myers E."/>
            <person name="Negre B."/>
            <person name="Newfeld S."/>
            <person name="Nielsen R."/>
            <person name="Noor M.A."/>
            <person name="O'Grady P."/>
            <person name="Pachter L."/>
            <person name="Papaceit M."/>
            <person name="Parisi M.J."/>
            <person name="Parisi M."/>
            <person name="Parts L."/>
            <person name="Pedersen J.S."/>
            <person name="Pesole G."/>
            <person name="Phillippy A.M."/>
            <person name="Ponting C.P."/>
            <person name="Pop M."/>
            <person name="Porcelli D."/>
            <person name="Powell J.R."/>
            <person name="Prohaska S."/>
            <person name="Pruitt K."/>
            <person name="Puig M."/>
            <person name="Quesneville H."/>
            <person name="Ram K.R."/>
            <person name="Rand D."/>
            <person name="Rasmussen M.D."/>
            <person name="Reed L.K."/>
            <person name="Reenan R."/>
            <person name="Reily A."/>
            <person name="Remington K.A."/>
            <person name="Rieger T.T."/>
            <person name="Ritchie M.G."/>
            <person name="Robin C."/>
            <person name="Rogers Y.H."/>
            <person name="Rohde C."/>
            <person name="Rozas J."/>
            <person name="Rubenfield M.J."/>
            <person name="Ruiz A."/>
            <person name="Russo S."/>
            <person name="Salzberg S.L."/>
            <person name="Sanchez-Gracia A."/>
            <person name="Saranga D.J."/>
            <person name="Sato H."/>
            <person name="Schaeffer S.W."/>
            <person name="Schatz M.C."/>
            <person name="Schlenke T."/>
            <person name="Schwartz R."/>
            <person name="Segarra C."/>
            <person name="Singh R.S."/>
            <person name="Sirot L."/>
            <person name="Sirota M."/>
            <person name="Sisneros N.B."/>
            <person name="Smith C.D."/>
            <person name="Smith T.F."/>
            <person name="Spieth J."/>
            <person name="Stage D.E."/>
            <person name="Stark A."/>
            <person name="Stephan W."/>
            <person name="Strausberg R.L."/>
            <person name="Strempel S."/>
            <person name="Sturgill D."/>
            <person name="Sutton G."/>
            <person name="Sutton G.G."/>
            <person name="Tao W."/>
            <person name="Teichmann S."/>
            <person name="Tobari Y.N."/>
            <person name="Tomimura Y."/>
            <person name="Tsolas J.M."/>
            <person name="Valente V.L."/>
            <person name="Venter E."/>
            <person name="Venter J.C."/>
            <person name="Vicario S."/>
            <person name="Vieira F.G."/>
            <person name="Vilella A.J."/>
            <person name="Villasante A."/>
            <person name="Walenz B."/>
            <person name="Wang J."/>
            <person name="Wasserman M."/>
            <person name="Watts T."/>
            <person name="Wilson D."/>
            <person name="Wilson R.K."/>
            <person name="Wing R.A."/>
            <person name="Wolfner M.F."/>
            <person name="Wong A."/>
            <person name="Wong G.K."/>
            <person name="Wu C.I."/>
            <person name="Wu G."/>
            <person name="Yamamoto D."/>
            <person name="Yang H.P."/>
            <person name="Yang S.P."/>
            <person name="Yorke J.A."/>
            <person name="Yoshida K."/>
            <person name="Zdobnov E."/>
            <person name="Zhang P."/>
            <person name="Zhang Y."/>
            <person name="Zimin A.V."/>
            <person name="Baldwin J."/>
            <person name="Abdouelleil A."/>
            <person name="Abdulkadir J."/>
            <person name="Abebe A."/>
            <person name="Abera B."/>
            <person name="Abreu J."/>
            <person name="Acer S.C."/>
            <person name="Aftuck L."/>
            <person name="Alexander A."/>
            <person name="An P."/>
            <person name="Anderson E."/>
            <person name="Anderson S."/>
            <person name="Arachi H."/>
            <person name="Azer M."/>
            <person name="Bachantsang P."/>
            <person name="Barry A."/>
            <person name="Bayul T."/>
            <person name="Berlin A."/>
            <person name="Bessette D."/>
            <person name="Bloom T."/>
            <person name="Blye J."/>
            <person name="Boguslavskiy L."/>
            <person name="Bonnet C."/>
            <person name="Boukhgalter B."/>
            <person name="Bourzgui I."/>
            <person name="Brown A."/>
            <person name="Cahill P."/>
            <person name="Channer S."/>
            <person name="Cheshatsang Y."/>
            <person name="Chuda L."/>
            <person name="Citroen M."/>
            <person name="Collymore A."/>
            <person name="Cooke P."/>
            <person name="Costello M."/>
            <person name="D'Aco K."/>
            <person name="Daza R."/>
            <person name="De Haan G."/>
            <person name="DeGray S."/>
            <person name="DeMaso C."/>
            <person name="Dhargay N."/>
            <person name="Dooley K."/>
            <person name="Dooley E."/>
            <person name="Doricent M."/>
            <person name="Dorje P."/>
            <person name="Dorjee K."/>
            <person name="Dupes A."/>
            <person name="Elong R."/>
            <person name="Falk J."/>
            <person name="Farina A."/>
            <person name="Faro S."/>
            <person name="Ferguson D."/>
            <person name="Fisher S."/>
            <person name="Foley C.D."/>
            <person name="Franke A."/>
            <person name="Friedrich D."/>
            <person name="Gadbois L."/>
            <person name="Gearin G."/>
            <person name="Gearin C.R."/>
            <person name="Giannoukos G."/>
            <person name="Goode T."/>
            <person name="Graham J."/>
            <person name="Grandbois E."/>
            <person name="Grewal S."/>
            <person name="Gyaltsen K."/>
            <person name="Hafez N."/>
            <person name="Hagos B."/>
            <person name="Hall J."/>
            <person name="Henson C."/>
            <person name="Hollinger A."/>
            <person name="Honan T."/>
            <person name="Huard M.D."/>
            <person name="Hughes L."/>
            <person name="Hurhula B."/>
            <person name="Husby M.E."/>
            <person name="Kamat A."/>
            <person name="Kanga B."/>
            <person name="Kashin S."/>
            <person name="Khazanovich D."/>
            <person name="Kisner P."/>
            <person name="Lance K."/>
            <person name="Lara M."/>
            <person name="Lee W."/>
            <person name="Lennon N."/>
            <person name="Letendre F."/>
            <person name="LeVine R."/>
            <person name="Lipovsky A."/>
            <person name="Liu X."/>
            <person name="Liu J."/>
            <person name="Liu S."/>
            <person name="Lokyitsang T."/>
            <person name="Lokyitsang Y."/>
            <person name="Lubonja R."/>
            <person name="Lui A."/>
            <person name="MacDonald P."/>
            <person name="Magnisalis V."/>
            <person name="Maru K."/>
            <person name="Matthews C."/>
            <person name="McCusker W."/>
            <person name="McDonough S."/>
            <person name="Mehta T."/>
            <person name="Meldrim J."/>
            <person name="Meneus L."/>
            <person name="Mihai O."/>
            <person name="Mihalev A."/>
            <person name="Mihova T."/>
            <person name="Mittelman R."/>
            <person name="Mlenga V."/>
            <person name="Montmayeur A."/>
            <person name="Mulrain L."/>
            <person name="Navidi A."/>
            <person name="Naylor J."/>
            <person name="Negash T."/>
            <person name="Nguyen T."/>
            <person name="Nguyen N."/>
            <person name="Nicol R."/>
            <person name="Norbu C."/>
            <person name="Norbu N."/>
            <person name="Novod N."/>
            <person name="O'Neill B."/>
            <person name="Osman S."/>
            <person name="Markiewicz E."/>
            <person name="Oyono O.L."/>
            <person name="Patti C."/>
            <person name="Phunkhang P."/>
            <person name="Pierre F."/>
            <person name="Priest M."/>
            <person name="Raghuraman S."/>
            <person name="Rege F."/>
            <person name="Reyes R."/>
            <person name="Rise C."/>
            <person name="Rogov P."/>
            <person name="Ross K."/>
            <person name="Ryan E."/>
            <person name="Settipalli S."/>
            <person name="Shea T."/>
            <person name="Sherpa N."/>
            <person name="Shi L."/>
            <person name="Shih D."/>
            <person name="Sparrow T."/>
            <person name="Spaulding J."/>
            <person name="Stalker J."/>
            <person name="Stange-Thomann N."/>
            <person name="Stavropoulos S."/>
            <person name="Stone C."/>
            <person name="Strader C."/>
            <person name="Tesfaye S."/>
            <person name="Thomson T."/>
            <person name="Thoulutsang Y."/>
            <person name="Thoulutsang D."/>
            <person name="Topham K."/>
            <person name="Topping I."/>
            <person name="Tsamla T."/>
            <person name="Vassiliev H."/>
            <person name="Vo A."/>
            <person name="Wangchuk T."/>
            <person name="Wangdi T."/>
            <person name="Weiand M."/>
            <person name="Wilkinson J."/>
            <person name="Wilson A."/>
            <person name="Yadav S."/>
            <person name="Young G."/>
            <person name="Yu Q."/>
            <person name="Zembek L."/>
            <person name="Zhong D."/>
            <person name="Zimmer A."/>
            <person name="Zwirko Z."/>
            <person name="Jaffe D.B."/>
            <person name="Alvarez P."/>
            <person name="Brockman W."/>
            <person name="Butler J."/>
            <person name="Chin C."/>
            <person name="Gnerre S."/>
            <person name="Grabherr M."/>
            <person name="Kleber M."/>
            <person name="Mauceli E."/>
            <person name="MacCallum I."/>
        </authorList>
    </citation>
    <scope>NUCLEOTIDE SEQUENCE [LARGE SCALE GENOMIC DNA]</scope>
    <source>
        <strain evidence="5">Tucson 14030-0811.24</strain>
    </source>
</reference>
<feature type="compositionally biased region" description="Basic and acidic residues" evidence="1">
    <location>
        <begin position="204"/>
        <end position="300"/>
    </location>
</feature>
<feature type="transmembrane region" description="Helical" evidence="2">
    <location>
        <begin position="104"/>
        <end position="131"/>
    </location>
</feature>
<keyword evidence="5" id="KW-1185">Reference proteome</keyword>
<protein>
    <recommendedName>
        <fullName evidence="3">Deltamethrin resistance protein prag01 domain-containing protein</fullName>
    </recommendedName>
</protein>
<feature type="compositionally biased region" description="Acidic residues" evidence="1">
    <location>
        <begin position="192"/>
        <end position="203"/>
    </location>
</feature>
<dbReference type="Proteomes" id="UP000007798">
    <property type="component" value="Unassembled WGS sequence"/>
</dbReference>
<dbReference type="HOGENOM" id="CLU_928360_0_0_1"/>
<evidence type="ECO:0000256" key="2">
    <source>
        <dbReference type="SAM" id="Phobius"/>
    </source>
</evidence>
<dbReference type="STRING" id="7260.B4MNT2"/>
<evidence type="ECO:0000313" key="5">
    <source>
        <dbReference type="Proteomes" id="UP000007798"/>
    </source>
</evidence>
<accession>B4MNT2</accession>
<feature type="compositionally biased region" description="Basic and acidic residues" evidence="1">
    <location>
        <begin position="147"/>
        <end position="191"/>
    </location>
</feature>
<dbReference type="KEGG" id="dwi:6639649"/>
<dbReference type="InParanoid" id="B4MNT2"/>
<feature type="domain" description="Deltamethrin resistance protein prag01" evidence="3">
    <location>
        <begin position="81"/>
        <end position="132"/>
    </location>
</feature>
<dbReference type="PANTHER" id="PTHR22133">
    <property type="entry name" value="AT01821P-RELATED"/>
    <property type="match status" value="1"/>
</dbReference>
<dbReference type="Pfam" id="PF16020">
    <property type="entry name" value="Deltameth_res"/>
    <property type="match status" value="1"/>
</dbReference>
<dbReference type="OrthoDB" id="9981889at2759"/>
<proteinExistence type="predicted"/>
<feature type="compositionally biased region" description="Polar residues" evidence="1">
    <location>
        <begin position="38"/>
        <end position="52"/>
    </location>
</feature>
<feature type="region of interest" description="Disordered" evidence="1">
    <location>
        <begin position="145"/>
        <end position="300"/>
    </location>
</feature>
<sequence>MSRILFAATARFVRNICNGEMFHNMTQRISTGKFKSPFASNRSQPKGPQASTAPKCPGAQAEVPKLKPGYFPSGGMHAVFSDLPQPEGDFFKAWNAKNSKYNMVLLSGVVALCGAIALSVTTGLLNLYWAIPEYPYNPDEMEDFAAEEERRQQEKEEREQRHQDRVEAKELSERRRAARDNMAREKELMEKDMDEGISDAEMEELQRLGQEREEFNKWETEEMKRIEEKEKEREKIRKEKDKIRAEKEKEREKKEQERDKQLEKEEKEREKQREKARKEREKQRKEEEREAEKAKKAQRA</sequence>
<organism evidence="4 5">
    <name type="scientific">Drosophila willistoni</name>
    <name type="common">Fruit fly</name>
    <dbReference type="NCBI Taxonomy" id="7260"/>
    <lineage>
        <taxon>Eukaryota</taxon>
        <taxon>Metazoa</taxon>
        <taxon>Ecdysozoa</taxon>
        <taxon>Arthropoda</taxon>
        <taxon>Hexapoda</taxon>
        <taxon>Insecta</taxon>
        <taxon>Pterygota</taxon>
        <taxon>Neoptera</taxon>
        <taxon>Endopterygota</taxon>
        <taxon>Diptera</taxon>
        <taxon>Brachycera</taxon>
        <taxon>Muscomorpha</taxon>
        <taxon>Ephydroidea</taxon>
        <taxon>Drosophilidae</taxon>
        <taxon>Drosophila</taxon>
        <taxon>Sophophora</taxon>
    </lineage>
</organism>
<dbReference type="EMBL" id="CH963848">
    <property type="protein sequence ID" value="EDW73771.1"/>
    <property type="molecule type" value="Genomic_DNA"/>
</dbReference>
<gene>
    <name evidence="4" type="primary">Dwil\GK19637</name>
    <name evidence="4" type="ORF">Dwil_GK19637</name>
</gene>
<evidence type="ECO:0000259" key="3">
    <source>
        <dbReference type="Pfam" id="PF16020"/>
    </source>
</evidence>
<dbReference type="OMA" id="FGQMLIH"/>
<dbReference type="PhylomeDB" id="B4MNT2"/>
<dbReference type="InterPro" id="IPR031973">
    <property type="entry name" value="Deltameth_res_prag01"/>
</dbReference>
<dbReference type="PANTHER" id="PTHR22133:SF2">
    <property type="entry name" value="AT01821P-RELATED"/>
    <property type="match status" value="1"/>
</dbReference>
<keyword evidence="2" id="KW-1133">Transmembrane helix</keyword>
<keyword evidence="2" id="KW-0472">Membrane</keyword>
<dbReference type="AlphaFoldDB" id="B4MNT2"/>
<evidence type="ECO:0000313" key="4">
    <source>
        <dbReference type="EMBL" id="EDW73771.1"/>
    </source>
</evidence>
<name>B4MNT2_DROWI</name>
<dbReference type="eggNOG" id="ENOG502QSSK">
    <property type="taxonomic scope" value="Eukaryota"/>
</dbReference>
<evidence type="ECO:0000256" key="1">
    <source>
        <dbReference type="SAM" id="MobiDB-lite"/>
    </source>
</evidence>
<feature type="region of interest" description="Disordered" evidence="1">
    <location>
        <begin position="35"/>
        <end position="59"/>
    </location>
</feature>